<dbReference type="HAMAP" id="MF_01365_B">
    <property type="entry name" value="Ribosomal_uL6_B"/>
    <property type="match status" value="1"/>
</dbReference>
<dbReference type="AlphaFoldDB" id="A0A0D5MGE7"/>
<dbReference type="FunFam" id="3.90.930.12:FF:000001">
    <property type="entry name" value="50S ribosomal protein L6"/>
    <property type="match status" value="1"/>
</dbReference>
<dbReference type="SUPFAM" id="SSF56053">
    <property type="entry name" value="Ribosomal protein L6"/>
    <property type="match status" value="2"/>
</dbReference>
<dbReference type="InterPro" id="IPR000702">
    <property type="entry name" value="Ribosomal_uL6-like"/>
</dbReference>
<dbReference type="KEGG" id="lhd:HUO_02555"/>
<protein>
    <recommendedName>
        <fullName evidence="6">Large ribosomal subunit protein uL6</fullName>
    </recommendedName>
</protein>
<dbReference type="GO" id="GO:0022625">
    <property type="term" value="C:cytosolic large ribosomal subunit"/>
    <property type="evidence" value="ECO:0007669"/>
    <property type="project" value="UniProtKB-UniRule"/>
</dbReference>
<dbReference type="PROSITE" id="PS00525">
    <property type="entry name" value="RIBOSOMAL_L6_1"/>
    <property type="match status" value="1"/>
</dbReference>
<dbReference type="InterPro" id="IPR002358">
    <property type="entry name" value="Ribosomal_uL6_CS"/>
</dbReference>
<sequence>MSRIGLKTIEVPDSVTVTKDGDNITVKGPKGELTRYFDPKITFEQKDGEINFSRSSESDKALHGTERANLASMIEGVVNGYKKTLKLIGVGYRAQVQGNKVTLNVGYSHPVVLTAPEGVTVKATSATDVEVEGVSKQDVGQFAAEIRAVRPPEPYKGKGIRYVDEYVRRKEGKTGK</sequence>
<dbReference type="EMBL" id="CP017982">
    <property type="protein sequence ID" value="AYE60845.1"/>
    <property type="molecule type" value="Genomic_DNA"/>
</dbReference>
<comment type="similarity">
    <text evidence="1 6 7">Belongs to the universal ribosomal protein uL6 family.</text>
</comment>
<reference evidence="10 12" key="1">
    <citation type="submission" date="2016-10" db="EMBL/GenBank/DDBJ databases">
        <title>Complete genomic sequencing of Lactobacillus helveticus LH99 and comparative genome analysis.</title>
        <authorList>
            <person name="Li N."/>
            <person name="You C."/>
            <person name="Liu Z."/>
        </authorList>
    </citation>
    <scope>NUCLEOTIDE SEQUENCE [LARGE SCALE GENOMIC DNA]</scope>
    <source>
        <strain evidence="10 12">LH99</strain>
    </source>
</reference>
<evidence type="ECO:0000256" key="3">
    <source>
        <dbReference type="ARBA" id="ARBA00022884"/>
    </source>
</evidence>
<dbReference type="GO" id="GO:0002181">
    <property type="term" value="P:cytoplasmic translation"/>
    <property type="evidence" value="ECO:0007669"/>
    <property type="project" value="TreeGrafter"/>
</dbReference>
<evidence type="ECO:0000256" key="7">
    <source>
        <dbReference type="RuleBase" id="RU003869"/>
    </source>
</evidence>
<dbReference type="NCBIfam" id="TIGR03654">
    <property type="entry name" value="L6_bact"/>
    <property type="match status" value="1"/>
</dbReference>
<feature type="domain" description="Large ribosomal subunit protein uL6 alpha-beta" evidence="9">
    <location>
        <begin position="11"/>
        <end position="79"/>
    </location>
</feature>
<evidence type="ECO:0000256" key="4">
    <source>
        <dbReference type="ARBA" id="ARBA00022980"/>
    </source>
</evidence>
<dbReference type="InterPro" id="IPR036789">
    <property type="entry name" value="Ribosomal_uL6-like_a/b-dom_sf"/>
</dbReference>
<reference evidence="11" key="2">
    <citation type="submission" date="2020-07" db="EMBL/GenBank/DDBJ databases">
        <title>Draft genome sequence of Lactobacillus helveticus strain JCM 1062.</title>
        <authorList>
            <person name="Endo A."/>
            <person name="Maeno S."/>
            <person name="Kido Y."/>
        </authorList>
    </citation>
    <scope>NUCLEOTIDE SEQUENCE</scope>
    <source>
        <strain evidence="11">JCM 1062</strain>
    </source>
</reference>
<evidence type="ECO:0000259" key="9">
    <source>
        <dbReference type="Pfam" id="PF00347"/>
    </source>
</evidence>
<gene>
    <name evidence="6 11" type="primary">rplF</name>
    <name evidence="10" type="ORF">BC335_0304</name>
    <name evidence="11" type="ORF">LHEJCM1062_22160</name>
</gene>
<dbReference type="Gene3D" id="3.90.930.12">
    <property type="entry name" value="Ribosomal protein L6, alpha-beta domain"/>
    <property type="match status" value="2"/>
</dbReference>
<evidence type="ECO:0000256" key="8">
    <source>
        <dbReference type="RuleBase" id="RU003870"/>
    </source>
</evidence>
<dbReference type="GO" id="GO:0003735">
    <property type="term" value="F:structural constituent of ribosome"/>
    <property type="evidence" value="ECO:0007669"/>
    <property type="project" value="UniProtKB-UniRule"/>
</dbReference>
<dbReference type="InterPro" id="IPR019906">
    <property type="entry name" value="Ribosomal_uL6_bac-type"/>
</dbReference>
<dbReference type="GO" id="GO:0019843">
    <property type="term" value="F:rRNA binding"/>
    <property type="evidence" value="ECO:0007669"/>
    <property type="project" value="UniProtKB-UniRule"/>
</dbReference>
<keyword evidence="2 6" id="KW-0699">rRNA-binding</keyword>
<comment type="function">
    <text evidence="6 8">This protein binds to the 23S rRNA, and is important in its secondary structure. It is located near the subunit interface in the base of the L7/L12 stalk, and near the tRNA binding site of the peptidyltransferase center.</text>
</comment>
<keyword evidence="4 6" id="KW-0689">Ribosomal protein</keyword>
<dbReference type="Proteomes" id="UP000630086">
    <property type="component" value="Unassembled WGS sequence"/>
</dbReference>
<feature type="domain" description="Large ribosomal subunit protein uL6 alpha-beta" evidence="9">
    <location>
        <begin position="88"/>
        <end position="162"/>
    </location>
</feature>
<evidence type="ECO:0000313" key="11">
    <source>
        <dbReference type="EMBL" id="GFP14344.1"/>
    </source>
</evidence>
<dbReference type="PANTHER" id="PTHR11655">
    <property type="entry name" value="60S/50S RIBOSOMAL PROTEIN L6/L9"/>
    <property type="match status" value="1"/>
</dbReference>
<name>A0A0D5MGE7_LACHE</name>
<organism evidence="10 12">
    <name type="scientific">Lactobacillus helveticus</name>
    <name type="common">Lactobacillus suntoryeus</name>
    <dbReference type="NCBI Taxonomy" id="1587"/>
    <lineage>
        <taxon>Bacteria</taxon>
        <taxon>Bacillati</taxon>
        <taxon>Bacillota</taxon>
        <taxon>Bacilli</taxon>
        <taxon>Lactobacillales</taxon>
        <taxon>Lactobacillaceae</taxon>
        <taxon>Lactobacillus</taxon>
    </lineage>
</organism>
<dbReference type="RefSeq" id="WP_003625803.1">
    <property type="nucleotide sequence ID" value="NZ_AP023028.1"/>
</dbReference>
<dbReference type="PANTHER" id="PTHR11655:SF14">
    <property type="entry name" value="LARGE RIBOSOMAL SUBUNIT PROTEIN UL6M"/>
    <property type="match status" value="1"/>
</dbReference>
<accession>A0A0D5MGE7</accession>
<evidence type="ECO:0000313" key="10">
    <source>
        <dbReference type="EMBL" id="AYE60845.1"/>
    </source>
</evidence>
<dbReference type="Pfam" id="PF00347">
    <property type="entry name" value="Ribosomal_L6"/>
    <property type="match status" value="2"/>
</dbReference>
<keyword evidence="5 6" id="KW-0687">Ribonucleoprotein</keyword>
<proteinExistence type="inferred from homology"/>
<dbReference type="Proteomes" id="UP000267794">
    <property type="component" value="Chromosome"/>
</dbReference>
<dbReference type="PRINTS" id="PR00059">
    <property type="entry name" value="RIBOSOMALL6"/>
</dbReference>
<evidence type="ECO:0000256" key="6">
    <source>
        <dbReference type="HAMAP-Rule" id="MF_01365"/>
    </source>
</evidence>
<evidence type="ECO:0000256" key="1">
    <source>
        <dbReference type="ARBA" id="ARBA00009356"/>
    </source>
</evidence>
<evidence type="ECO:0000256" key="2">
    <source>
        <dbReference type="ARBA" id="ARBA00022730"/>
    </source>
</evidence>
<dbReference type="PIRSF" id="PIRSF002162">
    <property type="entry name" value="Ribosomal_L6"/>
    <property type="match status" value="1"/>
</dbReference>
<evidence type="ECO:0000313" key="12">
    <source>
        <dbReference type="Proteomes" id="UP000267794"/>
    </source>
</evidence>
<dbReference type="InterPro" id="IPR020040">
    <property type="entry name" value="Ribosomal_uL6_a/b-dom"/>
</dbReference>
<keyword evidence="3 6" id="KW-0694">RNA-binding</keyword>
<dbReference type="EMBL" id="BLYV01000456">
    <property type="protein sequence ID" value="GFP14344.1"/>
    <property type="molecule type" value="Genomic_DNA"/>
</dbReference>
<evidence type="ECO:0000256" key="5">
    <source>
        <dbReference type="ARBA" id="ARBA00023274"/>
    </source>
</evidence>
<comment type="subunit">
    <text evidence="6">Part of the 50S ribosomal subunit.</text>
</comment>